<comment type="caution">
    <text evidence="1">The sequence shown here is derived from an EMBL/GenBank/DDBJ whole genome shotgun (WGS) entry which is preliminary data.</text>
</comment>
<evidence type="ECO:0000313" key="1">
    <source>
        <dbReference type="EMBL" id="GAA4070469.1"/>
    </source>
</evidence>
<reference evidence="2" key="1">
    <citation type="journal article" date="2019" name="Int. J. Syst. Evol. Microbiol.">
        <title>The Global Catalogue of Microorganisms (GCM) 10K type strain sequencing project: providing services to taxonomists for standard genome sequencing and annotation.</title>
        <authorList>
            <consortium name="The Broad Institute Genomics Platform"/>
            <consortium name="The Broad Institute Genome Sequencing Center for Infectious Disease"/>
            <person name="Wu L."/>
            <person name="Ma J."/>
        </authorList>
    </citation>
    <scope>NUCLEOTIDE SEQUENCE [LARGE SCALE GENOMIC DNA]</scope>
    <source>
        <strain evidence="2">JCM 16702</strain>
    </source>
</reference>
<proteinExistence type="predicted"/>
<name>A0ABP7VMF1_9ACTN</name>
<accession>A0ABP7VMF1</accession>
<organism evidence="1 2">
    <name type="scientific">Actinomadura miaoliensis</name>
    <dbReference type="NCBI Taxonomy" id="430685"/>
    <lineage>
        <taxon>Bacteria</taxon>
        <taxon>Bacillati</taxon>
        <taxon>Actinomycetota</taxon>
        <taxon>Actinomycetes</taxon>
        <taxon>Streptosporangiales</taxon>
        <taxon>Thermomonosporaceae</taxon>
        <taxon>Actinomadura</taxon>
    </lineage>
</organism>
<protein>
    <submittedName>
        <fullName evidence="1">Uncharacterized protein</fullName>
    </submittedName>
</protein>
<dbReference type="Proteomes" id="UP001500683">
    <property type="component" value="Unassembled WGS sequence"/>
</dbReference>
<sequence>MAPQVGDEVALLIAARDGDAAAITDGQAAVGELLDRLLAA</sequence>
<evidence type="ECO:0000313" key="2">
    <source>
        <dbReference type="Proteomes" id="UP001500683"/>
    </source>
</evidence>
<keyword evidence="2" id="KW-1185">Reference proteome</keyword>
<gene>
    <name evidence="1" type="ORF">GCM10022214_27570</name>
</gene>
<dbReference type="EMBL" id="BAAAZG010000016">
    <property type="protein sequence ID" value="GAA4070469.1"/>
    <property type="molecule type" value="Genomic_DNA"/>
</dbReference>